<dbReference type="SMART" id="SM00462">
    <property type="entry name" value="PTB"/>
    <property type="match status" value="1"/>
</dbReference>
<dbReference type="FunFam" id="2.30.29.30:FF:000262">
    <property type="entry name" value="Disabled, isoform F"/>
    <property type="match status" value="1"/>
</dbReference>
<dbReference type="GO" id="GO:0030154">
    <property type="term" value="P:cell differentiation"/>
    <property type="evidence" value="ECO:0007669"/>
    <property type="project" value="UniProtKB-KW"/>
</dbReference>
<comment type="caution">
    <text evidence="8">The sequence shown here is derived from an EMBL/GenBank/DDBJ whole genome shotgun (WGS) entry which is preliminary data.</text>
</comment>
<dbReference type="GO" id="GO:0005737">
    <property type="term" value="C:cytoplasm"/>
    <property type="evidence" value="ECO:0007669"/>
    <property type="project" value="UniProtKB-SubCell"/>
</dbReference>
<evidence type="ECO:0000256" key="5">
    <source>
        <dbReference type="ARBA" id="ARBA00022782"/>
    </source>
</evidence>
<feature type="compositionally biased region" description="Polar residues" evidence="6">
    <location>
        <begin position="592"/>
        <end position="603"/>
    </location>
</feature>
<feature type="compositionally biased region" description="Polar residues" evidence="6">
    <location>
        <begin position="905"/>
        <end position="924"/>
    </location>
</feature>
<comment type="subcellular location">
    <subcellularLocation>
        <location evidence="1">Cytoplasm</location>
    </subcellularLocation>
</comment>
<feature type="compositionally biased region" description="Pro residues" evidence="6">
    <location>
        <begin position="575"/>
        <end position="590"/>
    </location>
</feature>
<feature type="region of interest" description="Disordered" evidence="6">
    <location>
        <begin position="545"/>
        <end position="722"/>
    </location>
</feature>
<evidence type="ECO:0000259" key="7">
    <source>
        <dbReference type="PROSITE" id="PS01179"/>
    </source>
</evidence>
<dbReference type="InterPro" id="IPR048561">
    <property type="entry name" value="Dab_PTB"/>
</dbReference>
<organism evidence="8 9">
    <name type="scientific">Polypedilum vanderplanki</name>
    <name type="common">Sleeping chironomid midge</name>
    <dbReference type="NCBI Taxonomy" id="319348"/>
    <lineage>
        <taxon>Eukaryota</taxon>
        <taxon>Metazoa</taxon>
        <taxon>Ecdysozoa</taxon>
        <taxon>Arthropoda</taxon>
        <taxon>Hexapoda</taxon>
        <taxon>Insecta</taxon>
        <taxon>Pterygota</taxon>
        <taxon>Neoptera</taxon>
        <taxon>Endopterygota</taxon>
        <taxon>Diptera</taxon>
        <taxon>Nematocera</taxon>
        <taxon>Chironomoidea</taxon>
        <taxon>Chironomidae</taxon>
        <taxon>Chironominae</taxon>
        <taxon>Polypedilum</taxon>
        <taxon>Polypedilum</taxon>
    </lineage>
</organism>
<dbReference type="InterPro" id="IPR011993">
    <property type="entry name" value="PH-like_dom_sf"/>
</dbReference>
<evidence type="ECO:0000313" key="8">
    <source>
        <dbReference type="EMBL" id="KAG5676787.1"/>
    </source>
</evidence>
<feature type="region of interest" description="Disordered" evidence="6">
    <location>
        <begin position="902"/>
        <end position="924"/>
    </location>
</feature>
<evidence type="ECO:0000256" key="1">
    <source>
        <dbReference type="ARBA" id="ARBA00004496"/>
    </source>
</evidence>
<protein>
    <recommendedName>
        <fullName evidence="7">PID domain-containing protein</fullName>
    </recommendedName>
</protein>
<dbReference type="Proteomes" id="UP001107558">
    <property type="component" value="Chromosome 2"/>
</dbReference>
<dbReference type="PANTHER" id="PTHR47695">
    <property type="entry name" value="PID DOMAIN-CONTAINING PROTEIN"/>
    <property type="match status" value="1"/>
</dbReference>
<dbReference type="InterPro" id="IPR006020">
    <property type="entry name" value="PTB/PI_dom"/>
</dbReference>
<evidence type="ECO:0000256" key="3">
    <source>
        <dbReference type="ARBA" id="ARBA00022490"/>
    </source>
</evidence>
<dbReference type="SUPFAM" id="SSF50729">
    <property type="entry name" value="PH domain-like"/>
    <property type="match status" value="1"/>
</dbReference>
<dbReference type="EMBL" id="JADBJN010000002">
    <property type="protein sequence ID" value="KAG5676787.1"/>
    <property type="molecule type" value="Genomic_DNA"/>
</dbReference>
<feature type="compositionally biased region" description="Polar residues" evidence="6">
    <location>
        <begin position="1144"/>
        <end position="1153"/>
    </location>
</feature>
<keyword evidence="9" id="KW-1185">Reference proteome</keyword>
<dbReference type="Pfam" id="PF00640">
    <property type="entry name" value="PID"/>
    <property type="match status" value="1"/>
</dbReference>
<dbReference type="OrthoDB" id="10069833at2759"/>
<dbReference type="PANTHER" id="PTHR47695:SF3">
    <property type="entry name" value="PID DOMAIN-CONTAINING PROTEIN"/>
    <property type="match status" value="1"/>
</dbReference>
<keyword evidence="4" id="KW-0597">Phosphoprotein</keyword>
<evidence type="ECO:0000256" key="2">
    <source>
        <dbReference type="ARBA" id="ARBA00022473"/>
    </source>
</evidence>
<feature type="domain" description="PID" evidence="7">
    <location>
        <begin position="21"/>
        <end position="152"/>
    </location>
</feature>
<feature type="region of interest" description="Disordered" evidence="6">
    <location>
        <begin position="351"/>
        <end position="373"/>
    </location>
</feature>
<keyword evidence="2" id="KW-0217">Developmental protein</keyword>
<evidence type="ECO:0000313" key="9">
    <source>
        <dbReference type="Proteomes" id="UP001107558"/>
    </source>
</evidence>
<dbReference type="PROSITE" id="PS01179">
    <property type="entry name" value="PID"/>
    <property type="match status" value="1"/>
</dbReference>
<gene>
    <name evidence="8" type="ORF">PVAND_006596</name>
</gene>
<evidence type="ECO:0000256" key="6">
    <source>
        <dbReference type="SAM" id="MobiDB-lite"/>
    </source>
</evidence>
<evidence type="ECO:0000256" key="4">
    <source>
        <dbReference type="ARBA" id="ARBA00022553"/>
    </source>
</evidence>
<accession>A0A9J6C4P9</accession>
<feature type="compositionally biased region" description="Low complexity" evidence="6">
    <location>
        <begin position="611"/>
        <end position="620"/>
    </location>
</feature>
<reference evidence="8" key="1">
    <citation type="submission" date="2021-03" db="EMBL/GenBank/DDBJ databases">
        <title>Chromosome level genome of the anhydrobiotic midge Polypedilum vanderplanki.</title>
        <authorList>
            <person name="Yoshida Y."/>
            <person name="Kikawada T."/>
            <person name="Gusev O."/>
        </authorList>
    </citation>
    <scope>NUCLEOTIDE SEQUENCE</scope>
    <source>
        <strain evidence="8">NIAS01</strain>
        <tissue evidence="8">Whole body or cell culture</tissue>
    </source>
</reference>
<feature type="compositionally biased region" description="Basic and acidic residues" evidence="6">
    <location>
        <begin position="1154"/>
        <end position="1167"/>
    </location>
</feature>
<name>A0A9J6C4P9_POLVA</name>
<keyword evidence="3" id="KW-0963">Cytoplasm</keyword>
<sequence length="1247" mass="139265">MQTLRKKSPLKYRNEPARFFGDGVVFKAKLIGILEVGEARGDRMCQEALQDLKIAIRAAGEHKQRITIHVTIEGLRLRDEKSGESLYHHPVHKISFIAQDMTDSRAFGYIFGSPDCGHRFFGIKTDKAASQVVLAMRDLFQCVFELKKKEIELAKQHIQNRITAHEHQQIKSSILEHKKSTSLLNEATAITRPASKAEKSPEATANLVDLEQELSSIQRGITQMERITPNDDVPLTAITSTKNVLDDDPFGDSFTSFSSTTPFNILPPPTAAAKRSIISTKQVIDEDPISLGELSSITYKSTTPPILQSQPQQVSTLDSWLQSSSSTSTVPFVATTTAHAFKENDTIIKTDENSSIRSNSSSRQFQEDDYDNLDPLGKKSYVDKKYFFQDLKNPPKKVLKDLTSEQDSIFDAHFSPLKRKNEESLSSSRAHEENSQIIDPFEEEDFSKIVIDQLESTTTPATATAVSKKSIILPDTKINSITEIKSKNEEKSHEYKGFNVDLDADSSIYSTAIYTDLKRQNSDSSSKNVFSVDSLSKKLPKANLFGQRNVKRDSNGINMRRLQESDSLSEENEPELPPRLPDSEPPPLPPKNQMNQKDSTNELQSDRNRYSKTSSSTSRESGSRYDYANKFKSHSTDSPPIPLPSRKINRAETSRSSKRSNDDDDYLTPSVSLSSQNINSTIPQLPPPPPQKNTSKLRGTRKSETDPKNLDAPTPPVSAKADSSATAIIPDITLSQLLTLGVDDLAQKLNVQPSKLNTMTLVELTTYLSEFIENSKQSNNAVPTMAPPPPPIPIRPSLETPVDSPVFKVSFDDAVFEAKFDDNFGELQEQSKQQQHEETNSFVANFDNFNQAPVSVIPTADRYAVFREIIDQEIQKHQSFDGHQESIESNNSNSLEEIQEGGSFDFTNDQNQNESPQENQFQQSPIPYQTQCSSKLDNKITEALSGVKDRYAALRELRNIVLVEDLFDKSPKPPLASISDSNLSDEICDDASSSNQGFALFPTSEIIEDNSMENIPTYNISWTNDEVPTETIENIVQEEEQQQQQQSFEDERLSKINNTLNAGSNKDDLEIDEYMNKAISELSLDQRISPNIQNKSPSIKAEDDETLLKPSLTASTECKTSAMVSIENKSSSPIASSLVIKTESSNEAMNNEKTNSEITEKEESREKTITPVKPIESSESWAVFEDTHIQTKMPEKSNIGVAKADFESGSSDAHGKMDQSTEKDINILIIIIHLKDILVRKHHLDIK</sequence>
<dbReference type="AlphaFoldDB" id="A0A9J6C4P9"/>
<keyword evidence="5" id="KW-0221">Differentiation</keyword>
<dbReference type="CDD" id="cd01215">
    <property type="entry name" value="PTB_Dab"/>
    <property type="match status" value="1"/>
</dbReference>
<dbReference type="Gene3D" id="2.30.29.30">
    <property type="entry name" value="Pleckstrin-homology domain (PH domain)/Phosphotyrosine-binding domain (PTB)"/>
    <property type="match status" value="1"/>
</dbReference>
<feature type="region of interest" description="Disordered" evidence="6">
    <location>
        <begin position="1144"/>
        <end position="1167"/>
    </location>
</feature>
<proteinExistence type="predicted"/>
<feature type="compositionally biased region" description="Basic and acidic residues" evidence="6">
    <location>
        <begin position="649"/>
        <end position="661"/>
    </location>
</feature>